<dbReference type="AlphaFoldDB" id="A0A7W3TQH7"/>
<dbReference type="Proteomes" id="UP000518316">
    <property type="component" value="Unassembled WGS sequence"/>
</dbReference>
<proteinExistence type="predicted"/>
<reference evidence="3 4" key="1">
    <citation type="submission" date="2020-07" db="EMBL/GenBank/DDBJ databases">
        <title>Description of Limosilactobacillus balticus sp. nov., Limosilactobacillus agrestis sp. nov., Limosilactobacillus albertensis sp. nov., Limosilactobacillus rudii sp. nov., Limosilactobacillus fastidiosus sp. nov., five novel Limosilactobacillus species isolated from the vertebrate gastrointestinal tract, and proposal of 6 subspecies of Limosilactobacillus reuteri adapted to the gastrointestinal tract of specific vertebrate hosts.</title>
        <authorList>
            <person name="Li F."/>
            <person name="Cheng C."/>
            <person name="Zheng J."/>
            <person name="Quevedo R.M."/>
            <person name="Li J."/>
            <person name="Roos S."/>
            <person name="Gaenzle M.G."/>
            <person name="Walter J."/>
        </authorList>
    </citation>
    <scope>NUCLEOTIDE SEQUENCE [LARGE SCALE GENOMIC DNA]</scope>
    <source>
        <strain evidence="3 4">RRLNB_1_1</strain>
    </source>
</reference>
<dbReference type="PANTHER" id="PTHR47307:SF1">
    <property type="entry name" value="GLUTATHIONE-REGULATED POTASSIUM-EFFLUX SYSTEM ANCILLARY PROTEIN KEFG"/>
    <property type="match status" value="1"/>
</dbReference>
<evidence type="ECO:0000259" key="2">
    <source>
        <dbReference type="Pfam" id="PF02525"/>
    </source>
</evidence>
<dbReference type="GO" id="GO:0010181">
    <property type="term" value="F:FMN binding"/>
    <property type="evidence" value="ECO:0007669"/>
    <property type="project" value="TreeGrafter"/>
</dbReference>
<dbReference type="RefSeq" id="WP_182597618.1">
    <property type="nucleotide sequence ID" value="NZ_JACIVC010000043.1"/>
</dbReference>
<dbReference type="Pfam" id="PF02525">
    <property type="entry name" value="Flavodoxin_2"/>
    <property type="match status" value="1"/>
</dbReference>
<dbReference type="Gene3D" id="3.40.50.360">
    <property type="match status" value="1"/>
</dbReference>
<evidence type="ECO:0000256" key="1">
    <source>
        <dbReference type="ARBA" id="ARBA00023002"/>
    </source>
</evidence>
<dbReference type="PANTHER" id="PTHR47307">
    <property type="entry name" value="GLUTATHIONE-REGULATED POTASSIUM-EFFLUX SYSTEM ANCILLARY PROTEIN KEFG"/>
    <property type="match status" value="1"/>
</dbReference>
<protein>
    <submittedName>
        <fullName evidence="3">NAD(P)H-dependent oxidoreductase</fullName>
    </submittedName>
</protein>
<gene>
    <name evidence="3" type="ORF">H5S40_01755</name>
</gene>
<dbReference type="SUPFAM" id="SSF52218">
    <property type="entry name" value="Flavoproteins"/>
    <property type="match status" value="1"/>
</dbReference>
<dbReference type="InterPro" id="IPR046980">
    <property type="entry name" value="KefG/KefF"/>
</dbReference>
<dbReference type="GO" id="GO:0003955">
    <property type="term" value="F:NAD(P)H dehydrogenase (quinone) activity"/>
    <property type="evidence" value="ECO:0007669"/>
    <property type="project" value="TreeGrafter"/>
</dbReference>
<sequence length="174" mass="20204">MKTTIFLFHPNIQESKTNAALIKGIGVEVRDIYKLYPDGEINVKREQEALLQADRIILQFPMYWFSSPSLLKEWQDLVLEHGWAYGSQGHALEGKEVMITITMGVLADEYQPNGKQKHTVDEYLLPVKATMKYVGMTYLKPFIVSGAFYLNDEQRDEYAFKYRQVIQKPNYSKN</sequence>
<name>A0A7W3TQH7_9LACO</name>
<dbReference type="GO" id="GO:0009055">
    <property type="term" value="F:electron transfer activity"/>
    <property type="evidence" value="ECO:0007669"/>
    <property type="project" value="TreeGrafter"/>
</dbReference>
<keyword evidence="4" id="KW-1185">Reference proteome</keyword>
<organism evidence="3 4">
    <name type="scientific">Limosilactobacillus albertensis</name>
    <dbReference type="NCBI Taxonomy" id="2759752"/>
    <lineage>
        <taxon>Bacteria</taxon>
        <taxon>Bacillati</taxon>
        <taxon>Bacillota</taxon>
        <taxon>Bacilli</taxon>
        <taxon>Lactobacillales</taxon>
        <taxon>Lactobacillaceae</taxon>
        <taxon>Limosilactobacillus</taxon>
    </lineage>
</organism>
<evidence type="ECO:0000313" key="4">
    <source>
        <dbReference type="Proteomes" id="UP000518316"/>
    </source>
</evidence>
<dbReference type="EMBL" id="JACIVC010000043">
    <property type="protein sequence ID" value="MBB1068898.1"/>
    <property type="molecule type" value="Genomic_DNA"/>
</dbReference>
<accession>A0A7W3TQH7</accession>
<dbReference type="InterPro" id="IPR003680">
    <property type="entry name" value="Flavodoxin_fold"/>
</dbReference>
<comment type="caution">
    <text evidence="3">The sequence shown here is derived from an EMBL/GenBank/DDBJ whole genome shotgun (WGS) entry which is preliminary data.</text>
</comment>
<feature type="domain" description="Flavodoxin-like fold" evidence="2">
    <location>
        <begin position="1"/>
        <end position="164"/>
    </location>
</feature>
<dbReference type="InterPro" id="IPR029039">
    <property type="entry name" value="Flavoprotein-like_sf"/>
</dbReference>
<evidence type="ECO:0000313" key="3">
    <source>
        <dbReference type="EMBL" id="MBB1068898.1"/>
    </source>
</evidence>
<keyword evidence="1" id="KW-0560">Oxidoreductase</keyword>